<keyword evidence="3" id="KW-1185">Reference proteome</keyword>
<gene>
    <name evidence="2" type="ORF">DL897_07065</name>
</gene>
<dbReference type="Proteomes" id="UP000251213">
    <property type="component" value="Unassembled WGS sequence"/>
</dbReference>
<accession>A0A364K695</accession>
<organism evidence="2 3">
    <name type="scientific">Thermoflavimicrobium daqui</name>
    <dbReference type="NCBI Taxonomy" id="2137476"/>
    <lineage>
        <taxon>Bacteria</taxon>
        <taxon>Bacillati</taxon>
        <taxon>Bacillota</taxon>
        <taxon>Bacilli</taxon>
        <taxon>Bacillales</taxon>
        <taxon>Thermoactinomycetaceae</taxon>
        <taxon>Thermoflavimicrobium</taxon>
    </lineage>
</organism>
<dbReference type="Gene3D" id="3.50.50.60">
    <property type="entry name" value="FAD/NAD(P)-binding domain"/>
    <property type="match status" value="1"/>
</dbReference>
<dbReference type="Pfam" id="PF01593">
    <property type="entry name" value="Amino_oxidase"/>
    <property type="match status" value="1"/>
</dbReference>
<dbReference type="InterPro" id="IPR036188">
    <property type="entry name" value="FAD/NAD-bd_sf"/>
</dbReference>
<sequence>MSEKIVVVGGGLAGLSAAARLAHNGYQVTLLEKSPKLGGRAITIPMKGFNFNFGAHAIYARDISILSRLENEINLNVDWKNFSPSKAFYDMGTFTTPMPTTLEGMYKTKILDGSNKIRFGIEVMKTLANLERGEEGTPIGKYLDKEPAQVKDMFLTLASSNFFSNEPEKIPSPLFFHYYKRFFGNMAMGSHRKRAVSYIGGGWQAIVEAFAKIIEKNGGQIIPKEKVTRVITEGNRVTAIHGKENVYEADHFIFCVPPKECYNLFNETPYQHIFEEFTKYSPTIVVVYDIGLKEKIRSPFTYVYQKGERVFITDISYYDPTCIPEGGQLLQAIAYLNDDEIAENKADEKVATIETVYDKHFPGWREQLVAKRLSKKAIVQEIKCINDQRLMPTKFYSLSNAHFAGDWCQGEGQLSELSFTSAYQVTSHIMKKNTTQEHN</sequence>
<evidence type="ECO:0000313" key="3">
    <source>
        <dbReference type="Proteomes" id="UP000251213"/>
    </source>
</evidence>
<dbReference type="RefSeq" id="WP_113658443.1">
    <property type="nucleotide sequence ID" value="NZ_KZ845665.1"/>
</dbReference>
<protein>
    <submittedName>
        <fullName evidence="2">Phytoene dehydrogenase</fullName>
    </submittedName>
</protein>
<dbReference type="SUPFAM" id="SSF51905">
    <property type="entry name" value="FAD/NAD(P)-binding domain"/>
    <property type="match status" value="1"/>
</dbReference>
<comment type="caution">
    <text evidence="2">The sequence shown here is derived from an EMBL/GenBank/DDBJ whole genome shotgun (WGS) entry which is preliminary data.</text>
</comment>
<dbReference type="EMBL" id="QJKK01000003">
    <property type="protein sequence ID" value="RAL25829.1"/>
    <property type="molecule type" value="Genomic_DNA"/>
</dbReference>
<feature type="domain" description="Amine oxidase" evidence="1">
    <location>
        <begin position="12"/>
        <end position="267"/>
    </location>
</feature>
<dbReference type="AlphaFoldDB" id="A0A364K695"/>
<name>A0A364K695_9BACL</name>
<dbReference type="PANTHER" id="PTHR43734:SF4">
    <property type="entry name" value="AMINE OXIDASE DOMAIN-CONTAINING PROTEIN"/>
    <property type="match status" value="1"/>
</dbReference>
<dbReference type="OrthoDB" id="269318at2"/>
<dbReference type="PRINTS" id="PR00419">
    <property type="entry name" value="ADXRDTASE"/>
</dbReference>
<dbReference type="InterPro" id="IPR002937">
    <property type="entry name" value="Amino_oxidase"/>
</dbReference>
<dbReference type="Gene3D" id="3.90.660.50">
    <property type="match status" value="1"/>
</dbReference>
<reference evidence="2 3" key="1">
    <citation type="submission" date="2018-06" db="EMBL/GenBank/DDBJ databases">
        <title>Thermoflavimicrobium daqus sp. nov., a thermophilic microbe isolated from Moutai-flavour Daqu.</title>
        <authorList>
            <person name="Wang X."/>
            <person name="Zhou H."/>
        </authorList>
    </citation>
    <scope>NUCLEOTIDE SEQUENCE [LARGE SCALE GENOMIC DNA]</scope>
    <source>
        <strain evidence="2 3">FBKL4.011</strain>
    </source>
</reference>
<evidence type="ECO:0000259" key="1">
    <source>
        <dbReference type="Pfam" id="PF01593"/>
    </source>
</evidence>
<dbReference type="GO" id="GO:0016491">
    <property type="term" value="F:oxidoreductase activity"/>
    <property type="evidence" value="ECO:0007669"/>
    <property type="project" value="InterPro"/>
</dbReference>
<evidence type="ECO:0000313" key="2">
    <source>
        <dbReference type="EMBL" id="RAL25829.1"/>
    </source>
</evidence>
<reference evidence="2 3" key="2">
    <citation type="submission" date="2018-06" db="EMBL/GenBank/DDBJ databases">
        <authorList>
            <person name="Zhirakovskaya E."/>
        </authorList>
    </citation>
    <scope>NUCLEOTIDE SEQUENCE [LARGE SCALE GENOMIC DNA]</scope>
    <source>
        <strain evidence="2 3">FBKL4.011</strain>
    </source>
</reference>
<proteinExistence type="predicted"/>
<dbReference type="PANTHER" id="PTHR43734">
    <property type="entry name" value="PHYTOENE DESATURASE"/>
    <property type="match status" value="1"/>
</dbReference>